<keyword evidence="2" id="KW-1185">Reference proteome</keyword>
<evidence type="ECO:0000313" key="1">
    <source>
        <dbReference type="EMBL" id="CAG2216404.1"/>
    </source>
</evidence>
<dbReference type="Gene3D" id="2.120.10.30">
    <property type="entry name" value="TolB, C-terminal domain"/>
    <property type="match status" value="1"/>
</dbReference>
<dbReference type="OrthoDB" id="6061937at2759"/>
<dbReference type="EMBL" id="CAJPWZ010001483">
    <property type="protein sequence ID" value="CAG2216404.1"/>
    <property type="molecule type" value="Genomic_DNA"/>
</dbReference>
<dbReference type="InterPro" id="IPR011042">
    <property type="entry name" value="6-blade_b-propeller_TolB-like"/>
</dbReference>
<dbReference type="Proteomes" id="UP000683360">
    <property type="component" value="Unassembled WGS sequence"/>
</dbReference>
<proteinExistence type="predicted"/>
<sequence length="290" mass="32560">MLQFGLQFELKVLKRFTTELPVIHSISIGTDSTLWINDSKDGKLQKISTETDSVKVLLSNELYVFSMAFTREGDLLVATGDSITKSINASSGQLSESIFKVENTIITAVHLNEKNELFIGVRTEGMRFSFESETRLIKMDQEGQILKTYEFDKNNKRLFTYAKYISSNSKGNIGIVDWFSEYGKGQVVILASNGDIVNVYDGNSDIKTSYTKLNFGGIVSTTSDNFIVTDISHHLLHLLNSDGQCLFQFDTMSIGIKLPYFITFSRSRKLYIGSLTPNPHNLFEVECEGS</sequence>
<reference evidence="1" key="1">
    <citation type="submission" date="2021-03" db="EMBL/GenBank/DDBJ databases">
        <authorList>
            <person name="Bekaert M."/>
        </authorList>
    </citation>
    <scope>NUCLEOTIDE SEQUENCE</scope>
</reference>
<comment type="caution">
    <text evidence="1">The sequence shown here is derived from an EMBL/GenBank/DDBJ whole genome shotgun (WGS) entry which is preliminary data.</text>
</comment>
<evidence type="ECO:0000313" key="2">
    <source>
        <dbReference type="Proteomes" id="UP000683360"/>
    </source>
</evidence>
<protein>
    <submittedName>
        <fullName evidence="1">Uncharacterized protein</fullName>
    </submittedName>
</protein>
<accession>A0A8S3SD46</accession>
<dbReference type="AlphaFoldDB" id="A0A8S3SD46"/>
<name>A0A8S3SD46_MYTED</name>
<dbReference type="SUPFAM" id="SSF101898">
    <property type="entry name" value="NHL repeat"/>
    <property type="match status" value="1"/>
</dbReference>
<gene>
    <name evidence="1" type="ORF">MEDL_30166</name>
</gene>
<organism evidence="1 2">
    <name type="scientific">Mytilus edulis</name>
    <name type="common">Blue mussel</name>
    <dbReference type="NCBI Taxonomy" id="6550"/>
    <lineage>
        <taxon>Eukaryota</taxon>
        <taxon>Metazoa</taxon>
        <taxon>Spiralia</taxon>
        <taxon>Lophotrochozoa</taxon>
        <taxon>Mollusca</taxon>
        <taxon>Bivalvia</taxon>
        <taxon>Autobranchia</taxon>
        <taxon>Pteriomorphia</taxon>
        <taxon>Mytilida</taxon>
        <taxon>Mytiloidea</taxon>
        <taxon>Mytilidae</taxon>
        <taxon>Mytilinae</taxon>
        <taxon>Mytilus</taxon>
    </lineage>
</organism>